<feature type="transmembrane region" description="Helical" evidence="7">
    <location>
        <begin position="708"/>
        <end position="735"/>
    </location>
</feature>
<dbReference type="GO" id="GO:0005886">
    <property type="term" value="C:plasma membrane"/>
    <property type="evidence" value="ECO:0007669"/>
    <property type="project" value="UniProtKB-SubCell"/>
</dbReference>
<evidence type="ECO:0000256" key="5">
    <source>
        <dbReference type="ARBA" id="ARBA00023136"/>
    </source>
</evidence>
<evidence type="ECO:0000313" key="10">
    <source>
        <dbReference type="Proteomes" id="UP000500938"/>
    </source>
</evidence>
<evidence type="ECO:0000256" key="6">
    <source>
        <dbReference type="ARBA" id="ARBA00038076"/>
    </source>
</evidence>
<organism evidence="9 10">
    <name type="scientific">Gemmatimonas groenlandica</name>
    <dbReference type="NCBI Taxonomy" id="2732249"/>
    <lineage>
        <taxon>Bacteria</taxon>
        <taxon>Pseudomonadati</taxon>
        <taxon>Gemmatimonadota</taxon>
        <taxon>Gemmatimonadia</taxon>
        <taxon>Gemmatimonadales</taxon>
        <taxon>Gemmatimonadaceae</taxon>
        <taxon>Gemmatimonas</taxon>
    </lineage>
</organism>
<dbReference type="Proteomes" id="UP000500938">
    <property type="component" value="Chromosome"/>
</dbReference>
<feature type="transmembrane region" description="Helical" evidence="7">
    <location>
        <begin position="21"/>
        <end position="44"/>
    </location>
</feature>
<keyword evidence="2" id="KW-1003">Cell membrane</keyword>
<feature type="domain" description="ABC3 transporter permease C-terminal" evidence="8">
    <location>
        <begin position="665"/>
        <end position="783"/>
    </location>
</feature>
<protein>
    <submittedName>
        <fullName evidence="9">ABC transporter permease</fullName>
    </submittedName>
</protein>
<comment type="similarity">
    <text evidence="6">Belongs to the ABC-4 integral membrane protein family.</text>
</comment>
<dbReference type="AlphaFoldDB" id="A0A6M4IR45"/>
<dbReference type="PANTHER" id="PTHR30572">
    <property type="entry name" value="MEMBRANE COMPONENT OF TRANSPORTER-RELATED"/>
    <property type="match status" value="1"/>
</dbReference>
<reference evidence="9 10" key="1">
    <citation type="submission" date="2020-05" db="EMBL/GenBank/DDBJ databases">
        <title>Complete genome sequence of Gemmatimonas greenlandica TET16.</title>
        <authorList>
            <person name="Zeng Y."/>
        </authorList>
    </citation>
    <scope>NUCLEOTIDE SEQUENCE [LARGE SCALE GENOMIC DNA]</scope>
    <source>
        <strain evidence="9 10">TET16</strain>
    </source>
</reference>
<evidence type="ECO:0000256" key="4">
    <source>
        <dbReference type="ARBA" id="ARBA00022989"/>
    </source>
</evidence>
<dbReference type="InterPro" id="IPR003838">
    <property type="entry name" value="ABC3_permease_C"/>
</dbReference>
<evidence type="ECO:0000256" key="7">
    <source>
        <dbReference type="SAM" id="Phobius"/>
    </source>
</evidence>
<feature type="transmembrane region" description="Helical" evidence="7">
    <location>
        <begin position="349"/>
        <end position="371"/>
    </location>
</feature>
<evidence type="ECO:0000256" key="3">
    <source>
        <dbReference type="ARBA" id="ARBA00022692"/>
    </source>
</evidence>
<feature type="transmembrane region" description="Helical" evidence="7">
    <location>
        <begin position="260"/>
        <end position="283"/>
    </location>
</feature>
<feature type="transmembrane region" description="Helical" evidence="7">
    <location>
        <begin position="423"/>
        <end position="440"/>
    </location>
</feature>
<evidence type="ECO:0000256" key="1">
    <source>
        <dbReference type="ARBA" id="ARBA00004651"/>
    </source>
</evidence>
<keyword evidence="4 7" id="KW-1133">Transmembrane helix</keyword>
<gene>
    <name evidence="9" type="ORF">HKW67_17590</name>
</gene>
<dbReference type="RefSeq" id="WP_171226633.1">
    <property type="nucleotide sequence ID" value="NZ_CP053085.1"/>
</dbReference>
<dbReference type="InterPro" id="IPR050250">
    <property type="entry name" value="Macrolide_Exporter_MacB"/>
</dbReference>
<dbReference type="Pfam" id="PF02687">
    <property type="entry name" value="FtsX"/>
    <property type="match status" value="2"/>
</dbReference>
<evidence type="ECO:0000256" key="2">
    <source>
        <dbReference type="ARBA" id="ARBA00022475"/>
    </source>
</evidence>
<proteinExistence type="inferred from homology"/>
<name>A0A6M4IR45_9BACT</name>
<dbReference type="KEGG" id="ggr:HKW67_17590"/>
<keyword evidence="5 7" id="KW-0472">Membrane</keyword>
<feature type="transmembrane region" description="Helical" evidence="7">
    <location>
        <begin position="755"/>
        <end position="775"/>
    </location>
</feature>
<keyword evidence="3 7" id="KW-0812">Transmembrane</keyword>
<evidence type="ECO:0000259" key="8">
    <source>
        <dbReference type="Pfam" id="PF02687"/>
    </source>
</evidence>
<dbReference type="GO" id="GO:0022857">
    <property type="term" value="F:transmembrane transporter activity"/>
    <property type="evidence" value="ECO:0007669"/>
    <property type="project" value="TreeGrafter"/>
</dbReference>
<sequence>MLSPRWRKALGDLRQHGGRTALVVVAIATGLAAAGTILNAWALVQVATKEGYLASDPAAATIRVDAVDDSMLSLARAFPGVRDVQARRTTMARAQVGGATVTAMLFTVDPREAVRIGAVTWENGAPPADSTLTVERSSLDFSGAVVGEEVMLSVGDAPPAAVAVRAVARDVGLAPGWMEHVLYGFVSPATLAQLGVPNTMNELRVVLVDGSLDQAAVRALAFKLRAAIEAAGHTVRDVDVPVPGEHMHAAQMDSLLYTQFAFAVLAMVLSAFLVVNLVTAMLVGQTREIGVMKALGARPHQLALMYLAVAAALGIAAAALAVPIALIAGREYAALKAEMLNFDLSGYAVPWWVITLEVGVAVLLPVIAAAFPVWRGCRVPVNDALRDVGIVGAGLGERALRVRGLPRPLLLALRNTFRRTQRTLLTLGTLSLGGAVYLGANNLRAAVLGVTDTIFAANHYDFTLRLAVAGNADSLEAIARAVDGVAGVEAWTAVRASLDHGDGTVGNTFVITAPPAATRLLQPEMEEGRWLRADDERALVIGLALQRAEPQLRVGMQVPLMVNGTVAPWTIVGVASGGPSVSAYASREAVSEILGVRGAASGAASGASLVVKSAYEGEASRLDLIARLRTALAEHGQVVSASTMLSEAKRGVDDHLLMVVSFLGVMGWVMILVGGLALASTMGLAVLERTREIGVLRAIGARHGSIFALVQVEGLTIGLLSWLVAIPLSVPMSLALGEAFTRIMLPVPARYAPDAIGVVIWLGLVTVVSVAACAWPAMRAMRVPTAAALAYE</sequence>
<accession>A0A6M4IR45</accession>
<comment type="subcellular location">
    <subcellularLocation>
        <location evidence="1">Cell membrane</location>
        <topology evidence="1">Multi-pass membrane protein</topology>
    </subcellularLocation>
</comment>
<feature type="transmembrane region" description="Helical" evidence="7">
    <location>
        <begin position="656"/>
        <end position="687"/>
    </location>
</feature>
<evidence type="ECO:0000313" key="9">
    <source>
        <dbReference type="EMBL" id="QJR37200.1"/>
    </source>
</evidence>
<feature type="domain" description="ABC3 transporter permease C-terminal" evidence="8">
    <location>
        <begin position="261"/>
        <end position="379"/>
    </location>
</feature>
<dbReference type="PANTHER" id="PTHR30572:SF4">
    <property type="entry name" value="ABC TRANSPORTER PERMEASE YTRF"/>
    <property type="match status" value="1"/>
</dbReference>
<feature type="transmembrane region" description="Helical" evidence="7">
    <location>
        <begin position="304"/>
        <end position="329"/>
    </location>
</feature>
<dbReference type="EMBL" id="CP053085">
    <property type="protein sequence ID" value="QJR37200.1"/>
    <property type="molecule type" value="Genomic_DNA"/>
</dbReference>
<keyword evidence="10" id="KW-1185">Reference proteome</keyword>